<gene>
    <name evidence="1" type="ORF">GGD90_001221</name>
</gene>
<accession>A0A840G819</accession>
<dbReference type="InterPro" id="IPR029033">
    <property type="entry name" value="His_PPase_superfam"/>
</dbReference>
<evidence type="ECO:0000313" key="1">
    <source>
        <dbReference type="EMBL" id="MBB4246858.1"/>
    </source>
</evidence>
<sequence length="173" mass="18747">MDLLLWRHAEAEDGVPDLQRKLTARGEKQAKQMAAWLKAHAPNPLRVIVSPALRTQQTARALGVPFATDERLRPDAGVVDLLAAAGWPDGSSDATDDDSALGAQPCTNVPNRGERKRAILVVGHQPTLGRVAALLLAGQEADWSVKKGGLWWFSNRVRQGETQTVLRAVIPPN</sequence>
<comment type="caution">
    <text evidence="1">The sequence shown here is derived from an EMBL/GenBank/DDBJ whole genome shotgun (WGS) entry which is preliminary data.</text>
</comment>
<keyword evidence="1" id="KW-0378">Hydrolase</keyword>
<dbReference type="GO" id="GO:0016787">
    <property type="term" value="F:hydrolase activity"/>
    <property type="evidence" value="ECO:0007669"/>
    <property type="project" value="UniProtKB-KW"/>
</dbReference>
<organism evidence="1 2">
    <name type="scientific">Rhodocyclus tenuis</name>
    <name type="common">Rhodospirillum tenue</name>
    <dbReference type="NCBI Taxonomy" id="1066"/>
    <lineage>
        <taxon>Bacteria</taxon>
        <taxon>Pseudomonadati</taxon>
        <taxon>Pseudomonadota</taxon>
        <taxon>Betaproteobacteria</taxon>
        <taxon>Rhodocyclales</taxon>
        <taxon>Rhodocyclaceae</taxon>
        <taxon>Rhodocyclus</taxon>
    </lineage>
</organism>
<name>A0A840G819_RHOTE</name>
<dbReference type="OrthoDB" id="9814783at2"/>
<keyword evidence="2" id="KW-1185">Reference proteome</keyword>
<dbReference type="InterPro" id="IPR013078">
    <property type="entry name" value="His_Pase_superF_clade-1"/>
</dbReference>
<dbReference type="CDD" id="cd07067">
    <property type="entry name" value="HP_PGM_like"/>
    <property type="match status" value="1"/>
</dbReference>
<dbReference type="SUPFAM" id="SSF53254">
    <property type="entry name" value="Phosphoglycerate mutase-like"/>
    <property type="match status" value="1"/>
</dbReference>
<reference evidence="1 2" key="1">
    <citation type="submission" date="2020-08" db="EMBL/GenBank/DDBJ databases">
        <title>Genome sequencing of Purple Non-Sulfur Bacteria from various extreme environments.</title>
        <authorList>
            <person name="Mayer M."/>
        </authorList>
    </citation>
    <scope>NUCLEOTIDE SEQUENCE [LARGE SCALE GENOMIC DNA]</scope>
    <source>
        <strain evidence="1 2">2761</strain>
    </source>
</reference>
<dbReference type="AlphaFoldDB" id="A0A840G819"/>
<dbReference type="Gene3D" id="3.40.50.1240">
    <property type="entry name" value="Phosphoglycerate mutase-like"/>
    <property type="match status" value="1"/>
</dbReference>
<dbReference type="EC" id="3.1.3.-" evidence="1"/>
<proteinExistence type="predicted"/>
<evidence type="ECO:0000313" key="2">
    <source>
        <dbReference type="Proteomes" id="UP000587070"/>
    </source>
</evidence>
<dbReference type="Pfam" id="PF00300">
    <property type="entry name" value="His_Phos_1"/>
    <property type="match status" value="1"/>
</dbReference>
<dbReference type="EMBL" id="JACIGE010000003">
    <property type="protein sequence ID" value="MBB4246858.1"/>
    <property type="molecule type" value="Genomic_DNA"/>
</dbReference>
<dbReference type="RefSeq" id="WP_153115359.1">
    <property type="nucleotide sequence ID" value="NZ_JACIGE010000003.1"/>
</dbReference>
<protein>
    <submittedName>
        <fullName evidence="1">Phosphohistidine phosphatase</fullName>
        <ecNumber evidence="1">3.1.3.-</ecNumber>
    </submittedName>
</protein>
<dbReference type="SMART" id="SM00855">
    <property type="entry name" value="PGAM"/>
    <property type="match status" value="1"/>
</dbReference>
<dbReference type="Proteomes" id="UP000587070">
    <property type="component" value="Unassembled WGS sequence"/>
</dbReference>